<feature type="transmembrane region" description="Helical" evidence="1">
    <location>
        <begin position="261"/>
        <end position="283"/>
    </location>
</feature>
<evidence type="ECO:0000313" key="2">
    <source>
        <dbReference type="EMBL" id="MBI3126942.1"/>
    </source>
</evidence>
<feature type="transmembrane region" description="Helical" evidence="1">
    <location>
        <begin position="295"/>
        <end position="315"/>
    </location>
</feature>
<feature type="transmembrane region" description="Helical" evidence="1">
    <location>
        <begin position="355"/>
        <end position="375"/>
    </location>
</feature>
<feature type="transmembrane region" description="Helical" evidence="1">
    <location>
        <begin position="12"/>
        <end position="31"/>
    </location>
</feature>
<keyword evidence="1" id="KW-0472">Membrane</keyword>
<organism evidence="2 3">
    <name type="scientific">Tectimicrobiota bacterium</name>
    <dbReference type="NCBI Taxonomy" id="2528274"/>
    <lineage>
        <taxon>Bacteria</taxon>
        <taxon>Pseudomonadati</taxon>
        <taxon>Nitrospinota/Tectimicrobiota group</taxon>
        <taxon>Candidatus Tectimicrobiota</taxon>
    </lineage>
</organism>
<dbReference type="InterPro" id="IPR010266">
    <property type="entry name" value="NnrS"/>
</dbReference>
<proteinExistence type="predicted"/>
<dbReference type="Proteomes" id="UP000782312">
    <property type="component" value="Unassembled WGS sequence"/>
</dbReference>
<keyword evidence="1" id="KW-0812">Transmembrane</keyword>
<feature type="transmembrane region" description="Helical" evidence="1">
    <location>
        <begin position="327"/>
        <end position="349"/>
    </location>
</feature>
<dbReference type="Pfam" id="PF05940">
    <property type="entry name" value="NnrS"/>
    <property type="match status" value="1"/>
</dbReference>
<keyword evidence="1" id="KW-1133">Transmembrane helix</keyword>
<gene>
    <name evidence="2" type="ORF">HYZ11_04990</name>
</gene>
<dbReference type="EMBL" id="JACPUR010000013">
    <property type="protein sequence ID" value="MBI3126942.1"/>
    <property type="molecule type" value="Genomic_DNA"/>
</dbReference>
<accession>A0A932MMW0</accession>
<feature type="transmembrane region" description="Helical" evidence="1">
    <location>
        <begin position="51"/>
        <end position="69"/>
    </location>
</feature>
<reference evidence="2" key="1">
    <citation type="submission" date="2020-07" db="EMBL/GenBank/DDBJ databases">
        <title>Huge and variable diversity of episymbiotic CPR bacteria and DPANN archaea in groundwater ecosystems.</title>
        <authorList>
            <person name="He C.Y."/>
            <person name="Keren R."/>
            <person name="Whittaker M."/>
            <person name="Farag I.F."/>
            <person name="Doudna J."/>
            <person name="Cate J.H.D."/>
            <person name="Banfield J.F."/>
        </authorList>
    </citation>
    <scope>NUCLEOTIDE SEQUENCE</scope>
    <source>
        <strain evidence="2">NC_groundwater_763_Ag_S-0.2um_68_21</strain>
    </source>
</reference>
<feature type="transmembrane region" description="Helical" evidence="1">
    <location>
        <begin position="104"/>
        <end position="126"/>
    </location>
</feature>
<comment type="caution">
    <text evidence="2">The sequence shown here is derived from an EMBL/GenBank/DDBJ whole genome shotgun (WGS) entry which is preliminary data.</text>
</comment>
<sequence>MPLLSHGFRPFFLLAALYGALFLPLWLAAFVESLPVKVAFHPVVWHGHEMVFGFAAAAVCGFLLTASSTWSQIPPVTGRKLALVIGAWAAGRAAMWLSGILPSILVAAADLALFPILAAAILPVLLSRGNRHNLLFLLALGLFFLANALVHLEAWTGVAGAAAVGLRLGVNLLALLIVIIIGRIVPTFLNVARLGRGFPRKPAFRPWLEGLAVGSMALFVLLDLFMHESAWAGGAALATALAQAARMAVWRAGRELLKPFICALHLGYAWLTAGMALVGWAYLGGPVPWVSGLHAMTAGGIGTMVLAVMSIVGLLHTGRPAEIRPAIAAAYLFVSAAALVRTLAPIAIYESYREALIFSGALWAAAFLLYLWVYLPILARPRPDGIPG</sequence>
<feature type="transmembrane region" description="Helical" evidence="1">
    <location>
        <begin position="133"/>
        <end position="152"/>
    </location>
</feature>
<name>A0A932MMW0_UNCTE</name>
<protein>
    <submittedName>
        <fullName evidence="2">NnrS family protein</fullName>
    </submittedName>
</protein>
<feature type="transmembrane region" description="Helical" evidence="1">
    <location>
        <begin position="231"/>
        <end position="249"/>
    </location>
</feature>
<feature type="transmembrane region" description="Helical" evidence="1">
    <location>
        <begin position="206"/>
        <end position="225"/>
    </location>
</feature>
<evidence type="ECO:0000313" key="3">
    <source>
        <dbReference type="Proteomes" id="UP000782312"/>
    </source>
</evidence>
<evidence type="ECO:0000256" key="1">
    <source>
        <dbReference type="SAM" id="Phobius"/>
    </source>
</evidence>
<dbReference type="AlphaFoldDB" id="A0A932MMW0"/>
<feature type="transmembrane region" description="Helical" evidence="1">
    <location>
        <begin position="81"/>
        <end position="98"/>
    </location>
</feature>
<feature type="transmembrane region" description="Helical" evidence="1">
    <location>
        <begin position="164"/>
        <end position="185"/>
    </location>
</feature>